<feature type="compositionally biased region" description="Basic and acidic residues" evidence="1">
    <location>
        <begin position="111"/>
        <end position="128"/>
    </location>
</feature>
<proteinExistence type="predicted"/>
<reference evidence="2 3" key="1">
    <citation type="submission" date="2016-10" db="EMBL/GenBank/DDBJ databases">
        <authorList>
            <person name="de Groot N.N."/>
        </authorList>
    </citation>
    <scope>NUCLEOTIDE SEQUENCE [LARGE SCALE GENOMIC DNA]</scope>
    <source>
        <strain evidence="2 3">DSM 8423</strain>
    </source>
</reference>
<dbReference type="Pfam" id="PF05762">
    <property type="entry name" value="VWA_CoxE"/>
    <property type="match status" value="1"/>
</dbReference>
<gene>
    <name evidence="2" type="ORF">SAMN04489760_12517</name>
</gene>
<dbReference type="PANTHER" id="PTHR39338">
    <property type="entry name" value="BLL5662 PROTEIN-RELATED"/>
    <property type="match status" value="1"/>
</dbReference>
<dbReference type="RefSeq" id="WP_093884281.1">
    <property type="nucleotide sequence ID" value="NZ_FOBS01000025.1"/>
</dbReference>
<evidence type="ECO:0000256" key="1">
    <source>
        <dbReference type="SAM" id="MobiDB-lite"/>
    </source>
</evidence>
<dbReference type="InterPro" id="IPR008912">
    <property type="entry name" value="Uncharacterised_CoxE"/>
</dbReference>
<evidence type="ECO:0008006" key="4">
    <source>
        <dbReference type="Google" id="ProtNLM"/>
    </source>
</evidence>
<dbReference type="PANTHER" id="PTHR39338:SF7">
    <property type="entry name" value="BLL6692 PROTEIN"/>
    <property type="match status" value="1"/>
</dbReference>
<evidence type="ECO:0000313" key="3">
    <source>
        <dbReference type="Proteomes" id="UP000198744"/>
    </source>
</evidence>
<name>A0A1H7ZMK5_9BACT</name>
<protein>
    <recommendedName>
        <fullName evidence="4">VWA domain containing CoxE-like protein</fullName>
    </recommendedName>
</protein>
<sequence length="401" mass="45935">MFVSFFYELKRAGVPVSLTEWITLMEALSKGLASSSLSGFYYLARMILVKNEAHFDNYDLAFQNYFKGIESPDVLIEQAMEELSQGLTAEGMTPEELALLQDVDMQKLRQELEERSKSQERERNDEGLRLAGKGGRSKFGQGGFNPKGMRIGGVPGNRSAVKVAADRIYRGYRSDVVLGVRKFESALRILRQLTNNHEGAKDELDLEGTIDATCRNAGRLKIVWDRPRKNNLKIVVVMDSGGSMDPHIALCSRLFSAFQRSSHLKDLKYFYFHNCIYENLYVQPACIWQNAIRTYDFLHNIGPEYRLIVVGDASMSPGELTMENGAIDWDHQNSETGLAWLERMTRHFKHAVWLNPIPVAGWDERWNYRAHSIHMIRQIFPMFELTENGLEQAVKRLKTRL</sequence>
<evidence type="ECO:0000313" key="2">
    <source>
        <dbReference type="EMBL" id="SEM59565.1"/>
    </source>
</evidence>
<organism evidence="2 3">
    <name type="scientific">Syntrophus gentianae</name>
    <dbReference type="NCBI Taxonomy" id="43775"/>
    <lineage>
        <taxon>Bacteria</taxon>
        <taxon>Pseudomonadati</taxon>
        <taxon>Thermodesulfobacteriota</taxon>
        <taxon>Syntrophia</taxon>
        <taxon>Syntrophales</taxon>
        <taxon>Syntrophaceae</taxon>
        <taxon>Syntrophus</taxon>
    </lineage>
</organism>
<dbReference type="EMBL" id="FOBS01000025">
    <property type="protein sequence ID" value="SEM59565.1"/>
    <property type="molecule type" value="Genomic_DNA"/>
</dbReference>
<feature type="region of interest" description="Disordered" evidence="1">
    <location>
        <begin position="111"/>
        <end position="132"/>
    </location>
</feature>
<keyword evidence="3" id="KW-1185">Reference proteome</keyword>
<dbReference type="Proteomes" id="UP000198744">
    <property type="component" value="Unassembled WGS sequence"/>
</dbReference>
<dbReference type="OrthoDB" id="9764216at2"/>
<dbReference type="STRING" id="43775.SAMN04489760_12517"/>
<dbReference type="AlphaFoldDB" id="A0A1H7ZMK5"/>
<accession>A0A1H7ZMK5</accession>